<gene>
    <name evidence="3" type="ORF">KK1_027713</name>
</gene>
<keyword evidence="1" id="KW-0812">Transmembrane</keyword>
<dbReference type="InterPro" id="IPR044243">
    <property type="entry name" value="FLU"/>
</dbReference>
<name>A0A151S6U0_CAJCA</name>
<dbReference type="Gramene" id="C.cajan_27666.t">
    <property type="protein sequence ID" value="C.cajan_27666.t"/>
    <property type="gene ID" value="C.cajan_27666"/>
</dbReference>
<keyword evidence="2" id="KW-0732">Signal</keyword>
<evidence type="ECO:0000256" key="1">
    <source>
        <dbReference type="SAM" id="Phobius"/>
    </source>
</evidence>
<protein>
    <recommendedName>
        <fullName evidence="5">Tetratricopeptide repeat protein</fullName>
    </recommendedName>
</protein>
<keyword evidence="4" id="KW-1185">Reference proteome</keyword>
<feature type="transmembrane region" description="Helical" evidence="1">
    <location>
        <begin position="36"/>
        <end position="53"/>
    </location>
</feature>
<organism evidence="3 4">
    <name type="scientific">Cajanus cajan</name>
    <name type="common">Pigeon pea</name>
    <name type="synonym">Cajanus indicus</name>
    <dbReference type="NCBI Taxonomy" id="3821"/>
    <lineage>
        <taxon>Eukaryota</taxon>
        <taxon>Viridiplantae</taxon>
        <taxon>Streptophyta</taxon>
        <taxon>Embryophyta</taxon>
        <taxon>Tracheophyta</taxon>
        <taxon>Spermatophyta</taxon>
        <taxon>Magnoliopsida</taxon>
        <taxon>eudicotyledons</taxon>
        <taxon>Gunneridae</taxon>
        <taxon>Pentapetalae</taxon>
        <taxon>rosids</taxon>
        <taxon>fabids</taxon>
        <taxon>Fabales</taxon>
        <taxon>Fabaceae</taxon>
        <taxon>Papilionoideae</taxon>
        <taxon>50 kb inversion clade</taxon>
        <taxon>NPAAA clade</taxon>
        <taxon>indigoferoid/millettioid clade</taxon>
        <taxon>Phaseoleae</taxon>
        <taxon>Cajanus</taxon>
    </lineage>
</organism>
<keyword evidence="1" id="KW-1133">Transmembrane helix</keyword>
<dbReference type="PANTHER" id="PTHR47310:SF2">
    <property type="entry name" value="PROTEIN FLUORESCENT IN BLUE LIGHT, CHLOROPLASTIC"/>
    <property type="match status" value="1"/>
</dbReference>
<evidence type="ECO:0000256" key="2">
    <source>
        <dbReference type="SAM" id="SignalP"/>
    </source>
</evidence>
<keyword evidence="1" id="KW-0472">Membrane</keyword>
<dbReference type="EMBL" id="KQ483454">
    <property type="protein sequence ID" value="KYP50461.1"/>
    <property type="molecule type" value="Genomic_DNA"/>
</dbReference>
<accession>A0A151S6U0</accession>
<reference evidence="3" key="1">
    <citation type="journal article" date="2012" name="Nat. Biotechnol.">
        <title>Draft genome sequence of pigeonpea (Cajanus cajan), an orphan legume crop of resource-poor farmers.</title>
        <authorList>
            <person name="Varshney R.K."/>
            <person name="Chen W."/>
            <person name="Li Y."/>
            <person name="Bharti A.K."/>
            <person name="Saxena R.K."/>
            <person name="Schlueter J.A."/>
            <person name="Donoghue M.T."/>
            <person name="Azam S."/>
            <person name="Fan G."/>
            <person name="Whaley A.M."/>
            <person name="Farmer A.D."/>
            <person name="Sheridan J."/>
            <person name="Iwata A."/>
            <person name="Tuteja R."/>
            <person name="Penmetsa R.V."/>
            <person name="Wu W."/>
            <person name="Upadhyaya H.D."/>
            <person name="Yang S.P."/>
            <person name="Shah T."/>
            <person name="Saxena K.B."/>
            <person name="Michael T."/>
            <person name="McCombie W.R."/>
            <person name="Yang B."/>
            <person name="Zhang G."/>
            <person name="Yang H."/>
            <person name="Wang J."/>
            <person name="Spillane C."/>
            <person name="Cook D.R."/>
            <person name="May G.D."/>
            <person name="Xu X."/>
            <person name="Jackson S.A."/>
        </authorList>
    </citation>
    <scope>NUCLEOTIDE SEQUENCE [LARGE SCALE GENOMIC DNA]</scope>
</reference>
<dbReference type="PANTHER" id="PTHR47310">
    <property type="entry name" value="PROTEIN FLUORESCENT IN BLUE LIGHT, CHLOROPLASTIC"/>
    <property type="match status" value="1"/>
</dbReference>
<feature type="signal peptide" evidence="2">
    <location>
        <begin position="1"/>
        <end position="26"/>
    </location>
</feature>
<dbReference type="Gene3D" id="1.25.40.10">
    <property type="entry name" value="Tetratricopeptide repeat domain"/>
    <property type="match status" value="1"/>
</dbReference>
<evidence type="ECO:0000313" key="4">
    <source>
        <dbReference type="Proteomes" id="UP000075243"/>
    </source>
</evidence>
<evidence type="ECO:0008006" key="5">
    <source>
        <dbReference type="Google" id="ProtNLM"/>
    </source>
</evidence>
<dbReference type="STRING" id="3821.A0A151S6U0"/>
<evidence type="ECO:0000313" key="3">
    <source>
        <dbReference type="EMBL" id="KYP50461.1"/>
    </source>
</evidence>
<dbReference type="GO" id="GO:0015995">
    <property type="term" value="P:chlorophyll biosynthetic process"/>
    <property type="evidence" value="ECO:0007669"/>
    <property type="project" value="InterPro"/>
</dbReference>
<sequence length="92" mass="10506">MHQRFPSLIFVASNILMFSMPNTALAETCETDNSVFNMPVLLEVALIGAYFYGASLQRQGKYRDAIKYHLMVLAISEREGEDSEYRSFWGNC</sequence>
<feature type="chain" id="PRO_5007588335" description="Tetratricopeptide repeat protein" evidence="2">
    <location>
        <begin position="27"/>
        <end position="92"/>
    </location>
</feature>
<dbReference type="Proteomes" id="UP000075243">
    <property type="component" value="Unassembled WGS sequence"/>
</dbReference>
<proteinExistence type="predicted"/>
<dbReference type="InterPro" id="IPR011990">
    <property type="entry name" value="TPR-like_helical_dom_sf"/>
</dbReference>
<dbReference type="AlphaFoldDB" id="A0A151S6U0"/>